<gene>
    <name evidence="1" type="ORF">S01H4_34732</name>
</gene>
<name>X1BRY3_9ZZZZ</name>
<proteinExistence type="predicted"/>
<sequence>FNAFTDFYVDASLFLWQRAKKVFFKINLKRL</sequence>
<protein>
    <submittedName>
        <fullName evidence="1">Uncharacterized protein</fullName>
    </submittedName>
</protein>
<dbReference type="AlphaFoldDB" id="X1BRY3"/>
<evidence type="ECO:0000313" key="1">
    <source>
        <dbReference type="EMBL" id="GAG74916.1"/>
    </source>
</evidence>
<dbReference type="EMBL" id="BART01018393">
    <property type="protein sequence ID" value="GAG74916.1"/>
    <property type="molecule type" value="Genomic_DNA"/>
</dbReference>
<accession>X1BRY3</accession>
<organism evidence="1">
    <name type="scientific">marine sediment metagenome</name>
    <dbReference type="NCBI Taxonomy" id="412755"/>
    <lineage>
        <taxon>unclassified sequences</taxon>
        <taxon>metagenomes</taxon>
        <taxon>ecological metagenomes</taxon>
    </lineage>
</organism>
<reference evidence="1" key="1">
    <citation type="journal article" date="2014" name="Front. Microbiol.">
        <title>High frequency of phylogenetically diverse reductive dehalogenase-homologous genes in deep subseafloor sedimentary metagenomes.</title>
        <authorList>
            <person name="Kawai M."/>
            <person name="Futagami T."/>
            <person name="Toyoda A."/>
            <person name="Takaki Y."/>
            <person name="Nishi S."/>
            <person name="Hori S."/>
            <person name="Arai W."/>
            <person name="Tsubouchi T."/>
            <person name="Morono Y."/>
            <person name="Uchiyama I."/>
            <person name="Ito T."/>
            <person name="Fujiyama A."/>
            <person name="Inagaki F."/>
            <person name="Takami H."/>
        </authorList>
    </citation>
    <scope>NUCLEOTIDE SEQUENCE</scope>
    <source>
        <strain evidence="1">Expedition CK06-06</strain>
    </source>
</reference>
<comment type="caution">
    <text evidence="1">The sequence shown here is derived from an EMBL/GenBank/DDBJ whole genome shotgun (WGS) entry which is preliminary data.</text>
</comment>
<feature type="non-terminal residue" evidence="1">
    <location>
        <position position="1"/>
    </location>
</feature>